<organism evidence="1 2">
    <name type="scientific">Lipomyces kononenkoae</name>
    <name type="common">Yeast</name>
    <dbReference type="NCBI Taxonomy" id="34357"/>
    <lineage>
        <taxon>Eukaryota</taxon>
        <taxon>Fungi</taxon>
        <taxon>Dikarya</taxon>
        <taxon>Ascomycota</taxon>
        <taxon>Saccharomycotina</taxon>
        <taxon>Lipomycetes</taxon>
        <taxon>Lipomycetales</taxon>
        <taxon>Lipomycetaceae</taxon>
        <taxon>Lipomyces</taxon>
    </lineage>
</organism>
<protein>
    <submittedName>
        <fullName evidence="1">Uncharacterized protein</fullName>
    </submittedName>
</protein>
<comment type="caution">
    <text evidence="1">The sequence shown here is derived from an EMBL/GenBank/DDBJ whole genome shotgun (WGS) entry which is preliminary data.</text>
</comment>
<reference evidence="2" key="1">
    <citation type="journal article" date="2024" name="Front. Bioeng. Biotechnol.">
        <title>Genome-scale model development and genomic sequencing of the oleaginous clade Lipomyces.</title>
        <authorList>
            <person name="Czajka J.J."/>
            <person name="Han Y."/>
            <person name="Kim J."/>
            <person name="Mondo S.J."/>
            <person name="Hofstad B.A."/>
            <person name="Robles A."/>
            <person name="Haridas S."/>
            <person name="Riley R."/>
            <person name="LaButti K."/>
            <person name="Pangilinan J."/>
            <person name="Andreopoulos W."/>
            <person name="Lipzen A."/>
            <person name="Yan J."/>
            <person name="Wang M."/>
            <person name="Ng V."/>
            <person name="Grigoriev I.V."/>
            <person name="Spatafora J.W."/>
            <person name="Magnuson J.K."/>
            <person name="Baker S.E."/>
            <person name="Pomraning K.R."/>
        </authorList>
    </citation>
    <scope>NUCLEOTIDE SEQUENCE [LARGE SCALE GENOMIC DNA]</scope>
    <source>
        <strain evidence="2">CBS 7786</strain>
    </source>
</reference>
<proteinExistence type="predicted"/>
<dbReference type="EMBL" id="MU971363">
    <property type="protein sequence ID" value="KAK9237897.1"/>
    <property type="molecule type" value="Genomic_DNA"/>
</dbReference>
<accession>A0ACC3T1V1</accession>
<name>A0ACC3T1V1_LIPKO</name>
<sequence>MATSGESNLLQLRSSWVDSTRRSTRLIIKQSLQDVYWPEDPSPPRFSDIKKKSGSTINLCRSTGNGLTLPGCSGERPRSAPVSDPELILRRAKKARCDPVEATKHIAKLNVPNGANTDLNTRLVINMPETAVSQNLREDNVLTSVHGELGFTLIRNNTNQNLSCQWSQTPDRFVITQHEVALQIPAHAIPITSGAAEASTLKRYRQLETRPFGLVAGETAYASAYLDFGIGHTQYHPAPGIESDLFTIVGKRRNDISRLWTPQMVHQNRIPGDQVDAYSSEHKPKISEPILPVHDIPRATSRVVEPISQFHTTIPAPPNLGRTPSVEKACIPDPTAIIEFSAPLSNAPVQKITTSQTIASEIDKLDPIMQVPIWCDTHQELCESVPFFRSFQCGCYTYNGVAFGYILDELTARDDFISDNVIISQVGGQTFAVDSEKSELQISQGSAEQAVKALISNQKRATPLVLVLGSNCPLAPVNVPHRYCIMDWFVVTHSWENLDRSTGYKLWNFRFERINRNAKPWWHSPKNEIPELPLSAIETHRCSDCGISFPQVYKQGQMCLNSGCPQFWKVSGRDPADNLQYNEDFLALPSRHDQGLIPFDMCALPHARDALSVSGYHCGKCGKLNSREAWEGWMCSSPGCDEKLLILDRVDSYLSRRERDRLYATYTGTPISTDLVLDENVVSVSCHSVDFGSQGCYRVMKYEVIGVAGTIYHVIPNKTLCEFANGPDDILKEYKRVMSIFRRYPLQDTKSTSRTLSQYFAHNAGARYTLHGTTFPGTPFYLCPKAISMALNFIQDISRAEGVPHCEQFNEVLSLAYVESQRLGYHCDSDVDIGETVAGISLGSRAVMKFRKKDENVSRSGLHSILPAPAPSSVTGKSELQPILELDLGHGDVVIMQGADIHGRLVHSVDPTGEFRISATARYVREN</sequence>
<keyword evidence="2" id="KW-1185">Reference proteome</keyword>
<dbReference type="Proteomes" id="UP001433508">
    <property type="component" value="Unassembled WGS sequence"/>
</dbReference>
<evidence type="ECO:0000313" key="2">
    <source>
        <dbReference type="Proteomes" id="UP001433508"/>
    </source>
</evidence>
<gene>
    <name evidence="1" type="ORF">V1525DRAFT_342854</name>
</gene>
<evidence type="ECO:0000313" key="1">
    <source>
        <dbReference type="EMBL" id="KAK9237897.1"/>
    </source>
</evidence>